<dbReference type="Pfam" id="PF00400">
    <property type="entry name" value="WD40"/>
    <property type="match status" value="1"/>
</dbReference>
<dbReference type="InterPro" id="IPR036322">
    <property type="entry name" value="WD40_repeat_dom_sf"/>
</dbReference>
<dbReference type="PANTHER" id="PTHR14344">
    <property type="entry name" value="WD REPEAT PROTEIN"/>
    <property type="match status" value="1"/>
</dbReference>
<keyword evidence="5" id="KW-0677">Repeat</keyword>
<keyword evidence="4" id="KW-0819">tRNA processing</keyword>
<sequence length="1199" mass="132663">MAAGDHLRPGSYLGDVSALSFLPSSPRPLLLAGTGSELLVYDVDAARLVASFQVFDGVRVHGIQPRCPDGPSPGDVTVVVFGERRVKIFRIRADFEDGEACGVRLELEQSLPGFDHWVLDACFLEADGLLAIGLSDNSVALWDLSQRVLHARVKSPEKCLLYSMRMWGNSLESLLVASGTILNEAQNFVNKADGQDDVRIIPKLTLFGHIGEDCSCCIWAMDGKLIKKFREHIGRGIWRCLYDPSTLLLVTAGFDSAIKVHHLYNSSCHDKMEDKMVSNDVDSEVFSISSPTVSGQYGPMDSKSEYVRYLHFVKENDLYVATNNGYLHHAELSNSKDVRWTKVTQVAEVAPIICMDVMVMHSDISLNRDDIIALGDGRGNVTIVHLTASDLGPKVNSSFTWPAEKDRQLLGVYWCKYLECRHIFTADPRGVLKLWDIRNALLSNTLDITVSQKVPLIAVFESSFGARIMCLDAFPQDEILVAGDKKGNITAFHFPKVLVEHESCGTQQNMPSCDHFKGAHGISSVTSVRIITSTFDHLQIHTTGGDGCICFFKYDRNVQKIEFFGMRQVKELGTVQSIFPPHASQKQLLSTYAIGFTSADFIIWDLENETKLLQISCGGWRRPYSYYLGMVPEYQNCFAFVKFHGREVHSLCFIDPAGYSNPEKSSNLYIATGCEDGTMRLTGNSINSSGKWCSSKLLGEHVGGSAVRATCFVQKGYTSLDKSCNIIPNGNSDDILVKNKDNISLLISVGSKQVLTTWVLQPKVAENRHICSSGLDVDSKQSLNGDSAMTFQWLSTHMPPKLTNRLKTGNVKNNNEEGDSSMMQPNQFIVDQLENDWRYLSVTAFLLEHPSTNSTVCFVVVACSDATVVLRALLLPSRLWFDVALLAPQGSPVLVLKHIIAAANTAYHGDAYIVVSGSTDGSITFWDLTDTIHGFMQLVSETQPHMVIDCQKRPRTGRGSQGGRRRWRTLPGRSLKKINEETSIPDGSIPNTPNATENTSETSNVEETDATNQNYAFSNLQSCNIPEVTPMHRFSGVHQSGVNCLHVSEMRACSYSTPDMSYCVISGGDDQAVHCFSFTLGSLQDCAIHTSLDSPDNGVVKIICQHRVPSAHSSAVKGIWTDGIWAFSTGLDQRVRCWKMESSGKFTEYSHVIISVPEPETLDVVHDRAERKYWVAVAGRGMQMVEFLSAENDEEEISK</sequence>
<dbReference type="GO" id="GO:0030488">
    <property type="term" value="P:tRNA methylation"/>
    <property type="evidence" value="ECO:0007669"/>
    <property type="project" value="TreeGrafter"/>
</dbReference>
<evidence type="ECO:0000256" key="7">
    <source>
        <dbReference type="PROSITE-ProRule" id="PRU00221"/>
    </source>
</evidence>
<dbReference type="InterPro" id="IPR051973">
    <property type="entry name" value="tRNA_Anticodon_Mtase-Reg"/>
</dbReference>
<dbReference type="PANTHER" id="PTHR14344:SF3">
    <property type="entry name" value="WD REPEAT-CONTAINING PROTEIN 6"/>
    <property type="match status" value="1"/>
</dbReference>
<dbReference type="SUPFAM" id="SSF50978">
    <property type="entry name" value="WD40 repeat-like"/>
    <property type="match status" value="2"/>
</dbReference>
<dbReference type="PROSITE" id="PS50082">
    <property type="entry name" value="WD_REPEATS_2"/>
    <property type="match status" value="1"/>
</dbReference>
<protein>
    <submittedName>
        <fullName evidence="9">Uncharacterized protein</fullName>
    </submittedName>
</protein>
<keyword evidence="2" id="KW-0963">Cytoplasm</keyword>
<evidence type="ECO:0000256" key="8">
    <source>
        <dbReference type="SAM" id="MobiDB-lite"/>
    </source>
</evidence>
<feature type="region of interest" description="Disordered" evidence="8">
    <location>
        <begin position="952"/>
        <end position="1006"/>
    </location>
</feature>
<keyword evidence="3 7" id="KW-0853">WD repeat</keyword>
<reference evidence="9" key="2">
    <citation type="submission" date="2018-05" db="EMBL/GenBank/DDBJ databases">
        <title>OgluRS3 (Oryza glumaepatula Reference Sequence Version 3).</title>
        <authorList>
            <person name="Zhang J."/>
            <person name="Kudrna D."/>
            <person name="Lee S."/>
            <person name="Talag J."/>
            <person name="Welchert J."/>
            <person name="Wing R.A."/>
        </authorList>
    </citation>
    <scope>NUCLEOTIDE SEQUENCE [LARGE SCALE GENOMIC DNA]</scope>
</reference>
<evidence type="ECO:0000313" key="10">
    <source>
        <dbReference type="Proteomes" id="UP000026961"/>
    </source>
</evidence>
<dbReference type="EnsemblPlants" id="OGLUM03G00930.5">
    <property type="protein sequence ID" value="OGLUM03G00930.5"/>
    <property type="gene ID" value="OGLUM03G00930"/>
</dbReference>
<name>A0A0D9Z138_9ORYZ</name>
<dbReference type="InterPro" id="IPR001680">
    <property type="entry name" value="WD40_rpt"/>
</dbReference>
<dbReference type="GO" id="GO:0005737">
    <property type="term" value="C:cytoplasm"/>
    <property type="evidence" value="ECO:0007669"/>
    <property type="project" value="UniProtKB-SubCell"/>
</dbReference>
<evidence type="ECO:0000313" key="9">
    <source>
        <dbReference type="EnsemblPlants" id="OGLUM03G00930.5"/>
    </source>
</evidence>
<evidence type="ECO:0000256" key="1">
    <source>
        <dbReference type="ARBA" id="ARBA00004496"/>
    </source>
</evidence>
<comment type="similarity">
    <text evidence="6">Belongs to the WD repeat WDR6 family.</text>
</comment>
<dbReference type="InterPro" id="IPR019775">
    <property type="entry name" value="WD40_repeat_CS"/>
</dbReference>
<evidence type="ECO:0000256" key="4">
    <source>
        <dbReference type="ARBA" id="ARBA00022694"/>
    </source>
</evidence>
<feature type="repeat" description="WD" evidence="7">
    <location>
        <begin position="895"/>
        <end position="928"/>
    </location>
</feature>
<evidence type="ECO:0000256" key="6">
    <source>
        <dbReference type="ARBA" id="ARBA00038255"/>
    </source>
</evidence>
<dbReference type="InterPro" id="IPR015943">
    <property type="entry name" value="WD40/YVTN_repeat-like_dom_sf"/>
</dbReference>
<dbReference type="PROSITE" id="PS50294">
    <property type="entry name" value="WD_REPEATS_REGION"/>
    <property type="match status" value="1"/>
</dbReference>
<evidence type="ECO:0000256" key="5">
    <source>
        <dbReference type="ARBA" id="ARBA00022737"/>
    </source>
</evidence>
<dbReference type="Gene3D" id="2.130.10.10">
    <property type="entry name" value="YVTN repeat-like/Quinoprotein amine dehydrogenase"/>
    <property type="match status" value="5"/>
</dbReference>
<dbReference type="Proteomes" id="UP000026961">
    <property type="component" value="Chromosome 3"/>
</dbReference>
<keyword evidence="10" id="KW-1185">Reference proteome</keyword>
<dbReference type="Gramene" id="OGLUM03G00930.5">
    <property type="protein sequence ID" value="OGLUM03G00930.5"/>
    <property type="gene ID" value="OGLUM03G00930"/>
</dbReference>
<dbReference type="PROSITE" id="PS00678">
    <property type="entry name" value="WD_REPEATS_1"/>
    <property type="match status" value="1"/>
</dbReference>
<feature type="compositionally biased region" description="Low complexity" evidence="8">
    <location>
        <begin position="990"/>
        <end position="1003"/>
    </location>
</feature>
<dbReference type="AlphaFoldDB" id="A0A0D9Z138"/>
<reference evidence="9" key="1">
    <citation type="submission" date="2015-04" db="UniProtKB">
        <authorList>
            <consortium name="EnsemblPlants"/>
        </authorList>
    </citation>
    <scope>IDENTIFICATION</scope>
</reference>
<proteinExistence type="inferred from homology"/>
<comment type="subcellular location">
    <subcellularLocation>
        <location evidence="1">Cytoplasm</location>
    </subcellularLocation>
</comment>
<accession>A0A0D9Z138</accession>
<organism evidence="9">
    <name type="scientific">Oryza glumipatula</name>
    <dbReference type="NCBI Taxonomy" id="40148"/>
    <lineage>
        <taxon>Eukaryota</taxon>
        <taxon>Viridiplantae</taxon>
        <taxon>Streptophyta</taxon>
        <taxon>Embryophyta</taxon>
        <taxon>Tracheophyta</taxon>
        <taxon>Spermatophyta</taxon>
        <taxon>Magnoliopsida</taxon>
        <taxon>Liliopsida</taxon>
        <taxon>Poales</taxon>
        <taxon>Poaceae</taxon>
        <taxon>BOP clade</taxon>
        <taxon>Oryzoideae</taxon>
        <taxon>Oryzeae</taxon>
        <taxon>Oryzinae</taxon>
        <taxon>Oryza</taxon>
    </lineage>
</organism>
<evidence type="ECO:0000256" key="2">
    <source>
        <dbReference type="ARBA" id="ARBA00022490"/>
    </source>
</evidence>
<dbReference type="SMART" id="SM00320">
    <property type="entry name" value="WD40"/>
    <property type="match status" value="8"/>
</dbReference>
<evidence type="ECO:0000256" key="3">
    <source>
        <dbReference type="ARBA" id="ARBA00022574"/>
    </source>
</evidence>